<dbReference type="GO" id="GO:0005737">
    <property type="term" value="C:cytoplasm"/>
    <property type="evidence" value="ECO:0007669"/>
    <property type="project" value="UniProtKB-SubCell"/>
</dbReference>
<feature type="domain" description="DNA polymerase III beta sliding clamp C-terminal" evidence="13">
    <location>
        <begin position="247"/>
        <end position="366"/>
    </location>
</feature>
<evidence type="ECO:0000256" key="4">
    <source>
        <dbReference type="ARBA" id="ARBA00022490"/>
    </source>
</evidence>
<evidence type="ECO:0000256" key="3">
    <source>
        <dbReference type="ARBA" id="ARBA00021035"/>
    </source>
</evidence>
<evidence type="ECO:0000313" key="15">
    <source>
        <dbReference type="Proteomes" id="UP000199400"/>
    </source>
</evidence>
<keyword evidence="4 10" id="KW-0963">Cytoplasm</keyword>
<evidence type="ECO:0000256" key="2">
    <source>
        <dbReference type="ARBA" id="ARBA00010752"/>
    </source>
</evidence>
<protein>
    <recommendedName>
        <fullName evidence="3 10">Beta sliding clamp</fullName>
    </recommendedName>
</protein>
<evidence type="ECO:0000256" key="7">
    <source>
        <dbReference type="ARBA" id="ARBA00022705"/>
    </source>
</evidence>
<dbReference type="NCBIfam" id="TIGR00663">
    <property type="entry name" value="dnan"/>
    <property type="match status" value="1"/>
</dbReference>
<dbReference type="GO" id="GO:0006271">
    <property type="term" value="P:DNA strand elongation involved in DNA replication"/>
    <property type="evidence" value="ECO:0007669"/>
    <property type="project" value="TreeGrafter"/>
</dbReference>
<evidence type="ECO:0000256" key="8">
    <source>
        <dbReference type="ARBA" id="ARBA00022932"/>
    </source>
</evidence>
<name>A0A1I1WVG9_9BACT</name>
<keyword evidence="8 10" id="KW-0239">DNA-directed DNA polymerase</keyword>
<evidence type="ECO:0000256" key="5">
    <source>
        <dbReference type="ARBA" id="ARBA00022679"/>
    </source>
</evidence>
<feature type="domain" description="DNA polymerase III beta sliding clamp N-terminal" evidence="11">
    <location>
        <begin position="1"/>
        <end position="121"/>
    </location>
</feature>
<evidence type="ECO:0000256" key="1">
    <source>
        <dbReference type="ARBA" id="ARBA00004496"/>
    </source>
</evidence>
<comment type="function">
    <text evidence="10">Confers DNA tethering and processivity to DNA polymerases and other proteins. Acts as a clamp, forming a ring around DNA (a reaction catalyzed by the clamp-loading complex) which diffuses in an ATP-independent manner freely and bidirectionally along dsDNA. Initially characterized for its ability to contact the catalytic subunit of DNA polymerase III (Pol III), a complex, multichain enzyme responsible for most of the replicative synthesis in bacteria; Pol III exhibits 3'-5' exonuclease proofreading activity. The beta chain is required for initiation of replication as well as for processivity of DNA replication.</text>
</comment>
<dbReference type="PANTHER" id="PTHR30478:SF0">
    <property type="entry name" value="BETA SLIDING CLAMP"/>
    <property type="match status" value="1"/>
</dbReference>
<dbReference type="AlphaFoldDB" id="A0A1I1WVG9"/>
<dbReference type="Pfam" id="PF02768">
    <property type="entry name" value="DNA_pol3_beta_3"/>
    <property type="match status" value="1"/>
</dbReference>
<dbReference type="InterPro" id="IPR022634">
    <property type="entry name" value="DNA_polIII_beta_N"/>
</dbReference>
<dbReference type="GO" id="GO:0008408">
    <property type="term" value="F:3'-5' exonuclease activity"/>
    <property type="evidence" value="ECO:0007669"/>
    <property type="project" value="InterPro"/>
</dbReference>
<dbReference type="Proteomes" id="UP000199400">
    <property type="component" value="Unassembled WGS sequence"/>
</dbReference>
<gene>
    <name evidence="14" type="ORF">SAMN02745121_02563</name>
</gene>
<dbReference type="InterPro" id="IPR022637">
    <property type="entry name" value="DNA_polIII_beta_cen"/>
</dbReference>
<dbReference type="Pfam" id="PF02767">
    <property type="entry name" value="DNA_pol3_beta_2"/>
    <property type="match status" value="1"/>
</dbReference>
<dbReference type="Gene3D" id="3.10.150.10">
    <property type="entry name" value="DNA Polymerase III, subunit A, domain 2"/>
    <property type="match status" value="1"/>
</dbReference>
<feature type="domain" description="DNA polymerase III beta sliding clamp central" evidence="12">
    <location>
        <begin position="131"/>
        <end position="243"/>
    </location>
</feature>
<dbReference type="InterPro" id="IPR022635">
    <property type="entry name" value="DNA_polIII_beta_C"/>
</dbReference>
<keyword evidence="15" id="KW-1185">Reference proteome</keyword>
<dbReference type="GO" id="GO:0003887">
    <property type="term" value="F:DNA-directed DNA polymerase activity"/>
    <property type="evidence" value="ECO:0007669"/>
    <property type="project" value="UniProtKB-UniRule"/>
</dbReference>
<dbReference type="SUPFAM" id="SSF55979">
    <property type="entry name" value="DNA clamp"/>
    <property type="match status" value="3"/>
</dbReference>
<evidence type="ECO:0000259" key="12">
    <source>
        <dbReference type="Pfam" id="PF02767"/>
    </source>
</evidence>
<proteinExistence type="inferred from homology"/>
<evidence type="ECO:0000256" key="9">
    <source>
        <dbReference type="ARBA" id="ARBA00023125"/>
    </source>
</evidence>
<dbReference type="Gene3D" id="3.70.10.10">
    <property type="match status" value="1"/>
</dbReference>
<sequence>MEFEIDQARFLSALALAQTVADKRSNNMPILANVLLRTTKDNRLVCSATDMMISITESIPVEVKTPGALTLGVRSLHNVVRTLPNKPIRVKSAENHWAELSVARSSFKLMGQVHTDFPELPDPKGQKFITIPGHAFTDLIQRTQFSVSTDEARVNLNGVLFECDGATGTMVSTDGHRLTKYSLPLAGPKLDRGIIIPRKGMLEIKRVLDRVQGEVGLAVDGQHIFVQAADLTLSVKLNNVVFPPYEKVIPGEHKRRVTALRDELVDALKRAEVMAPEKTATVRVQLDKGTLHLTADNPDLGVAHQELEIDFEGEPLVAGFNARYLIEVLEAIDAKQVHLDFQGELDPCVVRPVDGVDLLGVVMPMRI</sequence>
<comment type="similarity">
    <text evidence="2 10">Belongs to the beta sliding clamp family.</text>
</comment>
<dbReference type="GO" id="GO:0009360">
    <property type="term" value="C:DNA polymerase III complex"/>
    <property type="evidence" value="ECO:0007669"/>
    <property type="project" value="InterPro"/>
</dbReference>
<dbReference type="EMBL" id="FOMX01000007">
    <property type="protein sequence ID" value="SFD99185.1"/>
    <property type="molecule type" value="Genomic_DNA"/>
</dbReference>
<evidence type="ECO:0000256" key="10">
    <source>
        <dbReference type="PIRNR" id="PIRNR000804"/>
    </source>
</evidence>
<dbReference type="Pfam" id="PF00712">
    <property type="entry name" value="DNA_pol3_beta"/>
    <property type="match status" value="1"/>
</dbReference>
<evidence type="ECO:0000313" key="14">
    <source>
        <dbReference type="EMBL" id="SFD99185.1"/>
    </source>
</evidence>
<dbReference type="CDD" id="cd00140">
    <property type="entry name" value="beta_clamp"/>
    <property type="match status" value="1"/>
</dbReference>
<dbReference type="PANTHER" id="PTHR30478">
    <property type="entry name" value="DNA POLYMERASE III SUBUNIT BETA"/>
    <property type="match status" value="1"/>
</dbReference>
<accession>A0A1I1WVG9</accession>
<keyword evidence="7 10" id="KW-0235">DNA replication</keyword>
<dbReference type="OrthoDB" id="8421503at2"/>
<dbReference type="PIRSF" id="PIRSF000804">
    <property type="entry name" value="DNA_pol_III_b"/>
    <property type="match status" value="1"/>
</dbReference>
<comment type="subcellular location">
    <subcellularLocation>
        <location evidence="1 10">Cytoplasm</location>
    </subcellularLocation>
</comment>
<keyword evidence="9" id="KW-0238">DNA-binding</keyword>
<dbReference type="InterPro" id="IPR046938">
    <property type="entry name" value="DNA_clamp_sf"/>
</dbReference>
<keyword evidence="6 10" id="KW-0548">Nucleotidyltransferase</keyword>
<comment type="subunit">
    <text evidence="10">Forms a ring-shaped head-to-tail homodimer around DNA.</text>
</comment>
<dbReference type="SMART" id="SM00480">
    <property type="entry name" value="POL3Bc"/>
    <property type="match status" value="1"/>
</dbReference>
<dbReference type="InterPro" id="IPR001001">
    <property type="entry name" value="DNA_polIII_beta"/>
</dbReference>
<evidence type="ECO:0000256" key="6">
    <source>
        <dbReference type="ARBA" id="ARBA00022695"/>
    </source>
</evidence>
<dbReference type="STRING" id="54.SAMN02745121_02563"/>
<evidence type="ECO:0000259" key="13">
    <source>
        <dbReference type="Pfam" id="PF02768"/>
    </source>
</evidence>
<evidence type="ECO:0000259" key="11">
    <source>
        <dbReference type="Pfam" id="PF00712"/>
    </source>
</evidence>
<dbReference type="RefSeq" id="WP_096329053.1">
    <property type="nucleotide sequence ID" value="NZ_FOMX01000007.1"/>
</dbReference>
<dbReference type="GO" id="GO:0003677">
    <property type="term" value="F:DNA binding"/>
    <property type="evidence" value="ECO:0007669"/>
    <property type="project" value="UniProtKB-UniRule"/>
</dbReference>
<organism evidence="14 15">
    <name type="scientific">Nannocystis exedens</name>
    <dbReference type="NCBI Taxonomy" id="54"/>
    <lineage>
        <taxon>Bacteria</taxon>
        <taxon>Pseudomonadati</taxon>
        <taxon>Myxococcota</taxon>
        <taxon>Polyangia</taxon>
        <taxon>Nannocystales</taxon>
        <taxon>Nannocystaceae</taxon>
        <taxon>Nannocystis</taxon>
    </lineage>
</organism>
<reference evidence="15" key="1">
    <citation type="submission" date="2016-10" db="EMBL/GenBank/DDBJ databases">
        <authorList>
            <person name="Varghese N."/>
            <person name="Submissions S."/>
        </authorList>
    </citation>
    <scope>NUCLEOTIDE SEQUENCE [LARGE SCALE GENOMIC DNA]</scope>
    <source>
        <strain evidence="15">ATCC 25963</strain>
    </source>
</reference>
<keyword evidence="5 10" id="KW-0808">Transferase</keyword>